<dbReference type="AlphaFoldDB" id="A0A0D5NL42"/>
<dbReference type="Pfam" id="PF00534">
    <property type="entry name" value="Glycos_transf_1"/>
    <property type="match status" value="1"/>
</dbReference>
<evidence type="ECO:0008006" key="5">
    <source>
        <dbReference type="Google" id="ProtNLM"/>
    </source>
</evidence>
<evidence type="ECO:0000259" key="2">
    <source>
        <dbReference type="Pfam" id="PF13439"/>
    </source>
</evidence>
<dbReference type="EMBL" id="CP011058">
    <property type="protein sequence ID" value="AJY75712.1"/>
    <property type="molecule type" value="Genomic_DNA"/>
</dbReference>
<name>A0A0D5NL42_9BACL</name>
<dbReference type="PATRIC" id="fig|1126833.4.peg.3406"/>
<evidence type="ECO:0000313" key="3">
    <source>
        <dbReference type="EMBL" id="AJY75712.1"/>
    </source>
</evidence>
<dbReference type="Gene3D" id="3.40.50.2000">
    <property type="entry name" value="Glycogen Phosphorylase B"/>
    <property type="match status" value="2"/>
</dbReference>
<protein>
    <recommendedName>
        <fullName evidence="5">Glycosyl transferase family 1</fullName>
    </recommendedName>
</protein>
<dbReference type="STRING" id="1126833.VN24_15570"/>
<evidence type="ECO:0000313" key="4">
    <source>
        <dbReference type="Proteomes" id="UP000032633"/>
    </source>
</evidence>
<dbReference type="SUPFAM" id="SSF53756">
    <property type="entry name" value="UDP-Glycosyltransferase/glycogen phosphorylase"/>
    <property type="match status" value="1"/>
</dbReference>
<dbReference type="KEGG" id="pbj:VN24_15570"/>
<proteinExistence type="predicted"/>
<organism evidence="3 4">
    <name type="scientific">Paenibacillus beijingensis</name>
    <dbReference type="NCBI Taxonomy" id="1126833"/>
    <lineage>
        <taxon>Bacteria</taxon>
        <taxon>Bacillati</taxon>
        <taxon>Bacillota</taxon>
        <taxon>Bacilli</taxon>
        <taxon>Bacillales</taxon>
        <taxon>Paenibacillaceae</taxon>
        <taxon>Paenibacillus</taxon>
    </lineage>
</organism>
<dbReference type="PANTHER" id="PTHR12526">
    <property type="entry name" value="GLYCOSYLTRANSFERASE"/>
    <property type="match status" value="1"/>
</dbReference>
<dbReference type="GO" id="GO:0016757">
    <property type="term" value="F:glycosyltransferase activity"/>
    <property type="evidence" value="ECO:0007669"/>
    <property type="project" value="InterPro"/>
</dbReference>
<dbReference type="InterPro" id="IPR028098">
    <property type="entry name" value="Glyco_trans_4-like_N"/>
</dbReference>
<reference evidence="3 4" key="1">
    <citation type="journal article" date="2015" name="J. Biotechnol.">
        <title>Complete genome sequence of Paenibacillus beijingensis 7188(T) (=DSM 24997(T)), a novel rhizobacterium from jujube garden soil.</title>
        <authorList>
            <person name="Kwak Y."/>
            <person name="Shin J.H."/>
        </authorList>
    </citation>
    <scope>NUCLEOTIDE SEQUENCE [LARGE SCALE GENOMIC DNA]</scope>
    <source>
        <strain evidence="3 4">DSM 24997</strain>
    </source>
</reference>
<reference evidence="4" key="2">
    <citation type="submission" date="2015-03" db="EMBL/GenBank/DDBJ databases">
        <title>Genome sequence of Paenibacillus beijingensis strain DSM 24997T.</title>
        <authorList>
            <person name="Kwak Y."/>
            <person name="Shin J.-H."/>
        </authorList>
    </citation>
    <scope>NUCLEOTIDE SEQUENCE [LARGE SCALE GENOMIC DNA]</scope>
    <source>
        <strain evidence="4">DSM 24997</strain>
    </source>
</reference>
<gene>
    <name evidence="3" type="ORF">VN24_15570</name>
</gene>
<dbReference type="HOGENOM" id="CLU_009583_0_4_9"/>
<feature type="domain" description="Glycosyl transferase family 1" evidence="1">
    <location>
        <begin position="178"/>
        <end position="340"/>
    </location>
</feature>
<evidence type="ECO:0000259" key="1">
    <source>
        <dbReference type="Pfam" id="PF00534"/>
    </source>
</evidence>
<dbReference type="Pfam" id="PF13439">
    <property type="entry name" value="Glyco_transf_4"/>
    <property type="match status" value="1"/>
</dbReference>
<keyword evidence="4" id="KW-1185">Reference proteome</keyword>
<dbReference type="Proteomes" id="UP000032633">
    <property type="component" value="Chromosome"/>
</dbReference>
<dbReference type="CDD" id="cd03801">
    <property type="entry name" value="GT4_PimA-like"/>
    <property type="match status" value="1"/>
</dbReference>
<sequence>METRKQNVLYITHADKKGGAEQSLIHLVNFMDRRKYSVFLLSPKDANYLHEIRSSYVHFPLTLNSIKKRLGFGYLQTVLRIRKFVKQNNIDIIHANGWRAPWYAAPLKFGVKSKLVWHHRDHTHLRMYNKVLPRFFNQVICISHFVASSIQGSNKTVIYNGVDPGLALADKTRKFMEDGTLVIGTFGRIVEWKRYHLVVEALKKLSEQGIRAWQLIIVGDTSVDGSDDYFDGLKQQVQEAGLEDKVIFYGYSKKPLDVMAKCDVTINFSHNEPFGRVIIESMLMKTPVIVSDSGGAPEIIQRTGGGLIVKDGDTDELALALRSIYENDVDYEQLAAKGYAWVMEKFNMDTIAGEVSDLYRSLSEYGFKPEERQGTVYESERLKSNQL</sequence>
<dbReference type="OrthoDB" id="9814612at2"/>
<dbReference type="InterPro" id="IPR001296">
    <property type="entry name" value="Glyco_trans_1"/>
</dbReference>
<accession>A0A0D5NL42</accession>
<dbReference type="RefSeq" id="WP_045671140.1">
    <property type="nucleotide sequence ID" value="NZ_CP011058.1"/>
</dbReference>
<feature type="domain" description="Glycosyltransferase subfamily 4-like N-terminal" evidence="2">
    <location>
        <begin position="18"/>
        <end position="164"/>
    </location>
</feature>